<keyword evidence="5 6" id="KW-0804">Transcription</keyword>
<dbReference type="Gene3D" id="1.10.1740.10">
    <property type="match status" value="1"/>
</dbReference>
<name>A0ABY9JWF0_9BACI</name>
<dbReference type="RefSeq" id="WP_226538926.1">
    <property type="nucleotide sequence ID" value="NZ_CP129013.1"/>
</dbReference>
<comment type="subunit">
    <text evidence="6">Interacts with RsgI.</text>
</comment>
<evidence type="ECO:0000256" key="2">
    <source>
        <dbReference type="ARBA" id="ARBA00023015"/>
    </source>
</evidence>
<dbReference type="HAMAP" id="MF_02064">
    <property type="entry name" value="Sigma70_SigI"/>
    <property type="match status" value="1"/>
</dbReference>
<accession>A0ABY9JWF0</accession>
<evidence type="ECO:0000256" key="1">
    <source>
        <dbReference type="ARBA" id="ARBA00022490"/>
    </source>
</evidence>
<reference evidence="8 9" key="1">
    <citation type="submission" date="2023-06" db="EMBL/GenBank/DDBJ databases">
        <title>Five Gram-positive bacteria isolated from mangrove sediments in Shenzhen, Guangdong, China.</title>
        <authorList>
            <person name="Yu S."/>
            <person name="Zheng W."/>
            <person name="Huang Y."/>
        </authorList>
    </citation>
    <scope>NUCLEOTIDE SEQUENCE [LARGE SCALE GENOMIC DNA]</scope>
    <source>
        <strain evidence="8 9">SaN35-3</strain>
    </source>
</reference>
<sequence length="242" mass="28147">MPYTVIGLDESVEQTVSLIQDGDKFRQNLLISQFKPFVAKTVSQVCKRYIREQDDEYSIGLIAFNEAIEKYTTEKGGSLLSFAQVIIKRKVIDFIRKEAKTKKSSHYTLSEDENQNSLIETQLSMEEYEVEREAKKRKEEMVLFKENLKPFNLSIKDLVKYSPKHADARKNAILVAIAITQNQELQNYLFEKKKLPINCLQNNVLVSRKTIERNRKYIIAMTIILTGDYLYLNDYLKGVLQT</sequence>
<comment type="function">
    <text evidence="6">Sigma factors are initiation factors that promote the attachment of RNA polymerase to specific initiation sites and are then released.</text>
</comment>
<comment type="activity regulation">
    <text evidence="6">Negatively regulated by the anti-sigma-I factor RsgI.</text>
</comment>
<organism evidence="8 9">
    <name type="scientific">Bacillus carboniphilus</name>
    <dbReference type="NCBI Taxonomy" id="86663"/>
    <lineage>
        <taxon>Bacteria</taxon>
        <taxon>Bacillati</taxon>
        <taxon>Bacillota</taxon>
        <taxon>Bacilli</taxon>
        <taxon>Bacillales</taxon>
        <taxon>Bacillaceae</taxon>
        <taxon>Bacillus</taxon>
    </lineage>
</organism>
<dbReference type="InterPro" id="IPR013325">
    <property type="entry name" value="RNA_pol_sigma_r2"/>
</dbReference>
<evidence type="ECO:0000313" key="9">
    <source>
        <dbReference type="Proteomes" id="UP001197974"/>
    </source>
</evidence>
<dbReference type="NCBIfam" id="NF006172">
    <property type="entry name" value="PRK08311.1-3"/>
    <property type="match status" value="1"/>
</dbReference>
<evidence type="ECO:0000259" key="7">
    <source>
        <dbReference type="Pfam" id="PF04542"/>
    </source>
</evidence>
<keyword evidence="4 6" id="KW-0238">DNA-binding</keyword>
<keyword evidence="1 6" id="KW-0963">Cytoplasm</keyword>
<dbReference type="Pfam" id="PF04542">
    <property type="entry name" value="Sigma70_r2"/>
    <property type="match status" value="1"/>
</dbReference>
<evidence type="ECO:0000256" key="6">
    <source>
        <dbReference type="HAMAP-Rule" id="MF_02064"/>
    </source>
</evidence>
<comment type="similarity">
    <text evidence="6">Belongs to the sigma-70 factor family. SigI subfamily.</text>
</comment>
<keyword evidence="3 6" id="KW-0731">Sigma factor</keyword>
<gene>
    <name evidence="6 8" type="primary">sigI</name>
    <name evidence="8" type="ORF">LC087_02535</name>
</gene>
<keyword evidence="2 6" id="KW-0805">Transcription regulation</keyword>
<evidence type="ECO:0000313" key="8">
    <source>
        <dbReference type="EMBL" id="WLR43103.1"/>
    </source>
</evidence>
<evidence type="ECO:0000256" key="3">
    <source>
        <dbReference type="ARBA" id="ARBA00023082"/>
    </source>
</evidence>
<evidence type="ECO:0000256" key="4">
    <source>
        <dbReference type="ARBA" id="ARBA00023125"/>
    </source>
</evidence>
<dbReference type="PANTHER" id="PTHR30385:SF6">
    <property type="entry name" value="RNA POLYMERASE SIGMA FACTOR SIGI"/>
    <property type="match status" value="1"/>
</dbReference>
<dbReference type="InterPro" id="IPR007627">
    <property type="entry name" value="RNA_pol_sigma70_r2"/>
</dbReference>
<dbReference type="Proteomes" id="UP001197974">
    <property type="component" value="Chromosome"/>
</dbReference>
<dbReference type="EMBL" id="CP129013">
    <property type="protein sequence ID" value="WLR43103.1"/>
    <property type="molecule type" value="Genomic_DNA"/>
</dbReference>
<dbReference type="NCBIfam" id="TIGR02895">
    <property type="entry name" value="spore_sigI"/>
    <property type="match status" value="1"/>
</dbReference>
<protein>
    <recommendedName>
        <fullName evidence="6">RNA polymerase sigma factor SigI</fullName>
    </recommendedName>
</protein>
<dbReference type="PANTHER" id="PTHR30385">
    <property type="entry name" value="SIGMA FACTOR F FLAGELLAR"/>
    <property type="match status" value="1"/>
</dbReference>
<dbReference type="InterPro" id="IPR014244">
    <property type="entry name" value="RNA_pol_sigma-I"/>
</dbReference>
<dbReference type="PIRSF" id="PIRSF038953">
    <property type="entry name" value="SigI"/>
    <property type="match status" value="1"/>
</dbReference>
<comment type="subcellular location">
    <subcellularLocation>
        <location evidence="6">Cytoplasm</location>
    </subcellularLocation>
</comment>
<feature type="short sequence motif" description="Polymerase core binding" evidence="6">
    <location>
        <begin position="55"/>
        <end position="68"/>
    </location>
</feature>
<feature type="domain" description="RNA polymerase sigma-70 region 2" evidence="7">
    <location>
        <begin position="30"/>
        <end position="100"/>
    </location>
</feature>
<evidence type="ECO:0000256" key="5">
    <source>
        <dbReference type="ARBA" id="ARBA00023163"/>
    </source>
</evidence>
<feature type="DNA-binding region" description="H-T-H motif" evidence="6">
    <location>
        <begin position="197"/>
        <end position="216"/>
    </location>
</feature>
<dbReference type="SUPFAM" id="SSF88946">
    <property type="entry name" value="Sigma2 domain of RNA polymerase sigma factors"/>
    <property type="match status" value="1"/>
</dbReference>
<proteinExistence type="inferred from homology"/>
<keyword evidence="6" id="KW-0346">Stress response</keyword>
<keyword evidence="9" id="KW-1185">Reference proteome</keyword>